<evidence type="ECO:0000256" key="1">
    <source>
        <dbReference type="SAM" id="MobiDB-lite"/>
    </source>
</evidence>
<dbReference type="Proteomes" id="UP000887013">
    <property type="component" value="Unassembled WGS sequence"/>
</dbReference>
<protein>
    <submittedName>
        <fullName evidence="2">Uncharacterized protein</fullName>
    </submittedName>
</protein>
<comment type="caution">
    <text evidence="2">The sequence shown here is derived from an EMBL/GenBank/DDBJ whole genome shotgun (WGS) entry which is preliminary data.</text>
</comment>
<feature type="compositionally biased region" description="Polar residues" evidence="1">
    <location>
        <begin position="41"/>
        <end position="54"/>
    </location>
</feature>
<evidence type="ECO:0000313" key="2">
    <source>
        <dbReference type="EMBL" id="GFT38201.1"/>
    </source>
</evidence>
<reference evidence="2" key="1">
    <citation type="submission" date="2020-08" db="EMBL/GenBank/DDBJ databases">
        <title>Multicomponent nature underlies the extraordinary mechanical properties of spider dragline silk.</title>
        <authorList>
            <person name="Kono N."/>
            <person name="Nakamura H."/>
            <person name="Mori M."/>
            <person name="Yoshida Y."/>
            <person name="Ohtoshi R."/>
            <person name="Malay A.D."/>
            <person name="Moran D.A.P."/>
            <person name="Tomita M."/>
            <person name="Numata K."/>
            <person name="Arakawa K."/>
        </authorList>
    </citation>
    <scope>NUCLEOTIDE SEQUENCE</scope>
</reference>
<proteinExistence type="predicted"/>
<dbReference type="EMBL" id="BMAW01109402">
    <property type="protein sequence ID" value="GFT38201.1"/>
    <property type="molecule type" value="Genomic_DNA"/>
</dbReference>
<organism evidence="2 3">
    <name type="scientific">Nephila pilipes</name>
    <name type="common">Giant wood spider</name>
    <name type="synonym">Nephila maculata</name>
    <dbReference type="NCBI Taxonomy" id="299642"/>
    <lineage>
        <taxon>Eukaryota</taxon>
        <taxon>Metazoa</taxon>
        <taxon>Ecdysozoa</taxon>
        <taxon>Arthropoda</taxon>
        <taxon>Chelicerata</taxon>
        <taxon>Arachnida</taxon>
        <taxon>Araneae</taxon>
        <taxon>Araneomorphae</taxon>
        <taxon>Entelegynae</taxon>
        <taxon>Araneoidea</taxon>
        <taxon>Nephilidae</taxon>
        <taxon>Nephila</taxon>
    </lineage>
</organism>
<evidence type="ECO:0000313" key="3">
    <source>
        <dbReference type="Proteomes" id="UP000887013"/>
    </source>
</evidence>
<name>A0A8X6TPT0_NEPPI</name>
<keyword evidence="3" id="KW-1185">Reference proteome</keyword>
<feature type="region of interest" description="Disordered" evidence="1">
    <location>
        <begin position="32"/>
        <end position="55"/>
    </location>
</feature>
<dbReference type="AlphaFoldDB" id="A0A8X6TPT0"/>
<gene>
    <name evidence="2" type="ORF">NPIL_293531</name>
</gene>
<sequence length="180" mass="20218">MVIKTEESEDNNTALLNNSAKLHDEINDNVTSNEKEETKNAIESNSTASSVTEFSTKEDNPVAILTQNSEETNVKVDTTCTEVVIETTITPPEKVILTENETPKPRLPQKEISNVTEEVNVAQNTAKSETSIKNVMYQQKQMPVDVSFIYSCLPQNFEKINSCDTCLNSKMNYIFKFLEV</sequence>
<accession>A0A8X6TPT0</accession>